<reference evidence="1" key="1">
    <citation type="submission" date="2020-08" db="EMBL/GenBank/DDBJ databases">
        <title>Multicomponent nature underlies the extraordinary mechanical properties of spider dragline silk.</title>
        <authorList>
            <person name="Kono N."/>
            <person name="Nakamura H."/>
            <person name="Mori M."/>
            <person name="Yoshida Y."/>
            <person name="Ohtoshi R."/>
            <person name="Malay A.D."/>
            <person name="Moran D.A.P."/>
            <person name="Tomita M."/>
            <person name="Numata K."/>
            <person name="Arakawa K."/>
        </authorList>
    </citation>
    <scope>NUCLEOTIDE SEQUENCE</scope>
</reference>
<sequence>MSRSALFLNLFRSPNPVCVTPSTAGLVTRHLRDDLESHFIKQLSGLVDQIKTVEVFSHHPASNHFLQDGDYTSFCDWNFIHRAWGACN</sequence>
<dbReference type="OrthoDB" id="8195432at2759"/>
<dbReference type="Proteomes" id="UP000887013">
    <property type="component" value="Unassembled WGS sequence"/>
</dbReference>
<accession>A0A8X6U227</accession>
<evidence type="ECO:0000313" key="2">
    <source>
        <dbReference type="Proteomes" id="UP000887013"/>
    </source>
</evidence>
<dbReference type="EMBL" id="BMAW01069089">
    <property type="protein sequence ID" value="GFT67245.1"/>
    <property type="molecule type" value="Genomic_DNA"/>
</dbReference>
<protein>
    <submittedName>
        <fullName evidence="1">Uncharacterized protein</fullName>
    </submittedName>
</protein>
<dbReference type="AlphaFoldDB" id="A0A8X6U227"/>
<keyword evidence="2" id="KW-1185">Reference proteome</keyword>
<gene>
    <name evidence="1" type="ORF">NPIL_523671</name>
</gene>
<evidence type="ECO:0000313" key="1">
    <source>
        <dbReference type="EMBL" id="GFT67245.1"/>
    </source>
</evidence>
<name>A0A8X6U227_NEPPI</name>
<organism evidence="1 2">
    <name type="scientific">Nephila pilipes</name>
    <name type="common">Giant wood spider</name>
    <name type="synonym">Nephila maculata</name>
    <dbReference type="NCBI Taxonomy" id="299642"/>
    <lineage>
        <taxon>Eukaryota</taxon>
        <taxon>Metazoa</taxon>
        <taxon>Ecdysozoa</taxon>
        <taxon>Arthropoda</taxon>
        <taxon>Chelicerata</taxon>
        <taxon>Arachnida</taxon>
        <taxon>Araneae</taxon>
        <taxon>Araneomorphae</taxon>
        <taxon>Entelegynae</taxon>
        <taxon>Araneoidea</taxon>
        <taxon>Nephilidae</taxon>
        <taxon>Nephila</taxon>
    </lineage>
</organism>
<proteinExistence type="predicted"/>
<comment type="caution">
    <text evidence="1">The sequence shown here is derived from an EMBL/GenBank/DDBJ whole genome shotgun (WGS) entry which is preliminary data.</text>
</comment>